<evidence type="ECO:0000313" key="2">
    <source>
        <dbReference type="EMBL" id="KAK7529932.1"/>
    </source>
</evidence>
<evidence type="ECO:0000313" key="3">
    <source>
        <dbReference type="Proteomes" id="UP001360953"/>
    </source>
</evidence>
<comment type="caution">
    <text evidence="2">The sequence shown here is derived from an EMBL/GenBank/DDBJ whole genome shotgun (WGS) entry which is preliminary data.</text>
</comment>
<reference evidence="2 3" key="1">
    <citation type="submission" date="2024-04" db="EMBL/GenBank/DDBJ databases">
        <title>Phyllosticta paracitricarpa is synonymous to the EU quarantine fungus P. citricarpa based on phylogenomic analyses.</title>
        <authorList>
            <consortium name="Lawrence Berkeley National Laboratory"/>
            <person name="Van ingen-buijs V.A."/>
            <person name="Van westerhoven A.C."/>
            <person name="Haridas S."/>
            <person name="Skiadas P."/>
            <person name="Martin F."/>
            <person name="Groenewald J.Z."/>
            <person name="Crous P.W."/>
            <person name="Seidl M.F."/>
        </authorList>
    </citation>
    <scope>NUCLEOTIDE SEQUENCE [LARGE SCALE GENOMIC DNA]</scope>
    <source>
        <strain evidence="2 3">CPC 17464</strain>
    </source>
</reference>
<feature type="compositionally biased region" description="Basic and acidic residues" evidence="1">
    <location>
        <begin position="179"/>
        <end position="190"/>
    </location>
</feature>
<feature type="region of interest" description="Disordered" evidence="1">
    <location>
        <begin position="99"/>
        <end position="208"/>
    </location>
</feature>
<proteinExistence type="predicted"/>
<organism evidence="2 3">
    <name type="scientific">Phyllosticta citribraziliensis</name>
    <dbReference type="NCBI Taxonomy" id="989973"/>
    <lineage>
        <taxon>Eukaryota</taxon>
        <taxon>Fungi</taxon>
        <taxon>Dikarya</taxon>
        <taxon>Ascomycota</taxon>
        <taxon>Pezizomycotina</taxon>
        <taxon>Dothideomycetes</taxon>
        <taxon>Dothideomycetes incertae sedis</taxon>
        <taxon>Botryosphaeriales</taxon>
        <taxon>Phyllostictaceae</taxon>
        <taxon>Phyllosticta</taxon>
    </lineage>
</organism>
<dbReference type="GeneID" id="92036388"/>
<protein>
    <submittedName>
        <fullName evidence="2">Uncharacterized protein</fullName>
    </submittedName>
</protein>
<feature type="compositionally biased region" description="Basic and acidic residues" evidence="1">
    <location>
        <begin position="109"/>
        <end position="120"/>
    </location>
</feature>
<dbReference type="RefSeq" id="XP_066650298.1">
    <property type="nucleotide sequence ID" value="XM_066803482.1"/>
</dbReference>
<dbReference type="Proteomes" id="UP001360953">
    <property type="component" value="Unassembled WGS sequence"/>
</dbReference>
<name>A0ABR1L3X3_9PEZI</name>
<accession>A0ABR1L3X3</accession>
<keyword evidence="3" id="KW-1185">Reference proteome</keyword>
<sequence length="458" mass="51671">MAGEMKKSMSKEEQLASLASDVNSKRLAHQERIRKEHEALEKLEVLEKDLTWLVSHLKTSEQAGNCLSMAIKTAVDNGMPLTVLEEAGFDWRAFQASRGIQTDTEAESPDAKKPADKDPDPISDGSFHTPEPKEHSLGRPHKFPKIAHPGKIDFNFNFETPTKPGRSHGFRSSTTDPETPEKKPARRRELQQANSFKSPKKQDVDESPELFLGQIPRRISSSPDSLDLVWKTLLQAHNDIESLAVESGNEDTVLAGLPSPVRPTAKLVDLTIASPESDKCPNEGEVERQATKLAELVRDMGQLQQRQALWKFSSNTSGPKYDGRNSCHIDATSPSHLATTFQAFAELPMSSMIQKDIDTFRDRLRRGPYNRENGAQPDERFAAAYAWKNVAQWFKDLCVASIDVVWCQKCLHKLPRQVSYRHAILEYVDESIETSEKAPCKIETILRRYFKKDSSRHR</sequence>
<feature type="region of interest" description="Disordered" evidence="1">
    <location>
        <begin position="1"/>
        <end position="22"/>
    </location>
</feature>
<evidence type="ECO:0000256" key="1">
    <source>
        <dbReference type="SAM" id="MobiDB-lite"/>
    </source>
</evidence>
<gene>
    <name evidence="2" type="ORF">J3D65DRAFT_672321</name>
</gene>
<feature type="compositionally biased region" description="Basic and acidic residues" evidence="1">
    <location>
        <begin position="1"/>
        <end position="14"/>
    </location>
</feature>
<dbReference type="EMBL" id="JBBPEH010000015">
    <property type="protein sequence ID" value="KAK7529932.1"/>
    <property type="molecule type" value="Genomic_DNA"/>
</dbReference>